<accession>A0A4V1CER1</accession>
<evidence type="ECO:0000259" key="7">
    <source>
        <dbReference type="PROSITE" id="PS50110"/>
    </source>
</evidence>
<dbReference type="KEGG" id="cee:CENDO_08590"/>
<protein>
    <submittedName>
        <fullName evidence="8">Transcriptional regulatory protein LiaR</fullName>
    </submittedName>
</protein>
<dbReference type="InterPro" id="IPR001789">
    <property type="entry name" value="Sig_transdc_resp-reg_receiver"/>
</dbReference>
<dbReference type="SUPFAM" id="SSF52172">
    <property type="entry name" value="CheY-like"/>
    <property type="match status" value="1"/>
</dbReference>
<dbReference type="InterPro" id="IPR011006">
    <property type="entry name" value="CheY-like_superfamily"/>
</dbReference>
<reference evidence="8 9" key="1">
    <citation type="submission" date="2019-04" db="EMBL/GenBank/DDBJ databases">
        <title>Corynebacterium endometrii sp. nov., isolated from the uterus of a cow with endometritis.</title>
        <authorList>
            <person name="Ballas P."/>
            <person name="Ruckert C."/>
            <person name="Wagener K."/>
            <person name="Drillich M."/>
            <person name="Kaempfer P."/>
            <person name="Busse H.-J."/>
            <person name="Ehling-Schulz M."/>
        </authorList>
    </citation>
    <scope>NUCLEOTIDE SEQUENCE [LARGE SCALE GENOMIC DNA]</scope>
    <source>
        <strain evidence="8 9">LMM-1653</strain>
    </source>
</reference>
<proteinExistence type="predicted"/>
<evidence type="ECO:0000313" key="8">
    <source>
        <dbReference type="EMBL" id="QCB28988.1"/>
    </source>
</evidence>
<sequence>MGRTTVVLVDDEELMRSGLALLIDGADGIEVVGQAANGREGVALINRLRPDVVLMDIRMPVMDGIAAVQALASAQALDQRTPVIMLTAFDTDEFIVRSLRAGAVGFLLKSTPPEALVAAIKAAAAGQQLLSPGVVDKLMAQVSNSPQRPVGTGGTHPGLARLSERERETAELIAQGLTNTEIAARLFISPTTVKTHVRHIMEKLEAPSRIHIVIAVLEARRG</sequence>
<dbReference type="GO" id="GO:0003677">
    <property type="term" value="F:DNA binding"/>
    <property type="evidence" value="ECO:0007669"/>
    <property type="project" value="UniProtKB-KW"/>
</dbReference>
<evidence type="ECO:0000259" key="6">
    <source>
        <dbReference type="PROSITE" id="PS50043"/>
    </source>
</evidence>
<dbReference type="AlphaFoldDB" id="A0A4V1CER1"/>
<dbReference type="PRINTS" id="PR00038">
    <property type="entry name" value="HTHLUXR"/>
</dbReference>
<dbReference type="Pfam" id="PF00196">
    <property type="entry name" value="GerE"/>
    <property type="match status" value="1"/>
</dbReference>
<gene>
    <name evidence="8" type="primary">liaR1</name>
    <name evidence="8" type="ORF">CENDO_08590</name>
</gene>
<feature type="domain" description="HTH luxR-type" evidence="6">
    <location>
        <begin position="155"/>
        <end position="220"/>
    </location>
</feature>
<feature type="domain" description="Response regulatory" evidence="7">
    <location>
        <begin position="5"/>
        <end position="124"/>
    </location>
</feature>
<keyword evidence="2" id="KW-0805">Transcription regulation</keyword>
<keyword evidence="9" id="KW-1185">Reference proteome</keyword>
<evidence type="ECO:0000256" key="5">
    <source>
        <dbReference type="PROSITE-ProRule" id="PRU00169"/>
    </source>
</evidence>
<dbReference type="RefSeq" id="WP_136141643.1">
    <property type="nucleotide sequence ID" value="NZ_CP039247.1"/>
</dbReference>
<feature type="modified residue" description="4-aspartylphosphate" evidence="5">
    <location>
        <position position="56"/>
    </location>
</feature>
<dbReference type="InterPro" id="IPR058245">
    <property type="entry name" value="NreC/VraR/RcsB-like_REC"/>
</dbReference>
<evidence type="ECO:0000313" key="9">
    <source>
        <dbReference type="Proteomes" id="UP000296352"/>
    </source>
</evidence>
<dbReference type="PROSITE" id="PS50043">
    <property type="entry name" value="HTH_LUXR_2"/>
    <property type="match status" value="1"/>
</dbReference>
<dbReference type="GO" id="GO:0000160">
    <property type="term" value="P:phosphorelay signal transduction system"/>
    <property type="evidence" value="ECO:0007669"/>
    <property type="project" value="InterPro"/>
</dbReference>
<evidence type="ECO:0000256" key="4">
    <source>
        <dbReference type="ARBA" id="ARBA00023163"/>
    </source>
</evidence>
<dbReference type="InterPro" id="IPR039420">
    <property type="entry name" value="WalR-like"/>
</dbReference>
<keyword evidence="3" id="KW-0238">DNA-binding</keyword>
<name>A0A4V1CER1_9CORY</name>
<dbReference type="PANTHER" id="PTHR43214:SF24">
    <property type="entry name" value="TRANSCRIPTIONAL REGULATORY PROTEIN NARL-RELATED"/>
    <property type="match status" value="1"/>
</dbReference>
<keyword evidence="1 5" id="KW-0597">Phosphoprotein</keyword>
<dbReference type="Gene3D" id="3.40.50.2300">
    <property type="match status" value="1"/>
</dbReference>
<dbReference type="EMBL" id="CP039247">
    <property type="protein sequence ID" value="QCB28988.1"/>
    <property type="molecule type" value="Genomic_DNA"/>
</dbReference>
<dbReference type="PROSITE" id="PS50110">
    <property type="entry name" value="RESPONSE_REGULATORY"/>
    <property type="match status" value="1"/>
</dbReference>
<dbReference type="OrthoDB" id="9808843at2"/>
<dbReference type="PROSITE" id="PS00622">
    <property type="entry name" value="HTH_LUXR_1"/>
    <property type="match status" value="1"/>
</dbReference>
<dbReference type="PANTHER" id="PTHR43214">
    <property type="entry name" value="TWO-COMPONENT RESPONSE REGULATOR"/>
    <property type="match status" value="1"/>
</dbReference>
<organism evidence="8 9">
    <name type="scientific">Corynebacterium endometrii</name>
    <dbReference type="NCBI Taxonomy" id="2488819"/>
    <lineage>
        <taxon>Bacteria</taxon>
        <taxon>Bacillati</taxon>
        <taxon>Actinomycetota</taxon>
        <taxon>Actinomycetes</taxon>
        <taxon>Mycobacteriales</taxon>
        <taxon>Corynebacteriaceae</taxon>
        <taxon>Corynebacterium</taxon>
    </lineage>
</organism>
<dbReference type="InterPro" id="IPR000792">
    <property type="entry name" value="Tscrpt_reg_LuxR_C"/>
</dbReference>
<dbReference type="SMART" id="SM00421">
    <property type="entry name" value="HTH_LUXR"/>
    <property type="match status" value="1"/>
</dbReference>
<evidence type="ECO:0000256" key="1">
    <source>
        <dbReference type="ARBA" id="ARBA00022553"/>
    </source>
</evidence>
<keyword evidence="4" id="KW-0804">Transcription</keyword>
<evidence type="ECO:0000256" key="3">
    <source>
        <dbReference type="ARBA" id="ARBA00023125"/>
    </source>
</evidence>
<dbReference type="CDD" id="cd17535">
    <property type="entry name" value="REC_NarL-like"/>
    <property type="match status" value="1"/>
</dbReference>
<dbReference type="Pfam" id="PF00072">
    <property type="entry name" value="Response_reg"/>
    <property type="match status" value="1"/>
</dbReference>
<dbReference type="Proteomes" id="UP000296352">
    <property type="component" value="Chromosome"/>
</dbReference>
<dbReference type="GO" id="GO:0006355">
    <property type="term" value="P:regulation of DNA-templated transcription"/>
    <property type="evidence" value="ECO:0007669"/>
    <property type="project" value="InterPro"/>
</dbReference>
<dbReference type="SMART" id="SM00448">
    <property type="entry name" value="REC"/>
    <property type="match status" value="1"/>
</dbReference>
<evidence type="ECO:0000256" key="2">
    <source>
        <dbReference type="ARBA" id="ARBA00023015"/>
    </source>
</evidence>
<dbReference type="CDD" id="cd06170">
    <property type="entry name" value="LuxR_C_like"/>
    <property type="match status" value="1"/>
</dbReference>